<dbReference type="EMBL" id="JAPTSV010000006">
    <property type="protein sequence ID" value="KAJ1526999.1"/>
    <property type="molecule type" value="Genomic_DNA"/>
</dbReference>
<sequence length="149" mass="15817">MGPAVDSDSETEPEPDRWRWLQAPWTRPRAHSDSGIHLGAALLAAPAAPGRVVNAPPEKRQSIALPGGPDWKDAWTEESCRRNVAELLAQHVLHITSATAPPLAAQVPPLLVEDPPSTAEEEDDDILRVAAVAGGPGPAPRFPSELLNG</sequence>
<evidence type="ECO:0000313" key="1">
    <source>
        <dbReference type="EMBL" id="KAJ1526999.1"/>
    </source>
</evidence>
<evidence type="ECO:0000313" key="2">
    <source>
        <dbReference type="Proteomes" id="UP001075354"/>
    </source>
</evidence>
<protein>
    <submittedName>
        <fullName evidence="1">Uncharacterized protein</fullName>
    </submittedName>
</protein>
<gene>
    <name evidence="1" type="ORF">ONE63_008544</name>
</gene>
<keyword evidence="2" id="KW-1185">Reference proteome</keyword>
<dbReference type="AlphaFoldDB" id="A0AAV7XP01"/>
<organism evidence="1 2">
    <name type="scientific">Megalurothrips usitatus</name>
    <name type="common">bean blossom thrips</name>
    <dbReference type="NCBI Taxonomy" id="439358"/>
    <lineage>
        <taxon>Eukaryota</taxon>
        <taxon>Metazoa</taxon>
        <taxon>Ecdysozoa</taxon>
        <taxon>Arthropoda</taxon>
        <taxon>Hexapoda</taxon>
        <taxon>Insecta</taxon>
        <taxon>Pterygota</taxon>
        <taxon>Neoptera</taxon>
        <taxon>Paraneoptera</taxon>
        <taxon>Thysanoptera</taxon>
        <taxon>Terebrantia</taxon>
        <taxon>Thripoidea</taxon>
        <taxon>Thripidae</taxon>
        <taxon>Megalurothrips</taxon>
    </lineage>
</organism>
<reference evidence="1" key="1">
    <citation type="submission" date="2022-12" db="EMBL/GenBank/DDBJ databases">
        <title>Chromosome-level genome assembly of the bean flower thrips Megalurothrips usitatus.</title>
        <authorList>
            <person name="Ma L."/>
            <person name="Liu Q."/>
            <person name="Li H."/>
            <person name="Cai W."/>
        </authorList>
    </citation>
    <scope>NUCLEOTIDE SEQUENCE</scope>
    <source>
        <strain evidence="1">Cailab_2022a</strain>
    </source>
</reference>
<name>A0AAV7XP01_9NEOP</name>
<proteinExistence type="predicted"/>
<comment type="caution">
    <text evidence="1">The sequence shown here is derived from an EMBL/GenBank/DDBJ whole genome shotgun (WGS) entry which is preliminary data.</text>
</comment>
<dbReference type="Proteomes" id="UP001075354">
    <property type="component" value="Chromosome 6"/>
</dbReference>
<accession>A0AAV7XP01</accession>